<proteinExistence type="predicted"/>
<comment type="caution">
    <text evidence="1">The sequence shown here is derived from an EMBL/GenBank/DDBJ whole genome shotgun (WGS) entry which is preliminary data.</text>
</comment>
<name>A0A0F9PAB6_9ZZZZ</name>
<protein>
    <submittedName>
        <fullName evidence="1">Uncharacterized protein</fullName>
    </submittedName>
</protein>
<gene>
    <name evidence="1" type="ORF">LCGC14_0925330</name>
</gene>
<sequence>MKTCPQCGRLMSIGSPHDERWSGQWECPGCGYIEGIPLLCDSCSEPLGFPDPPDQRVHNDCQATEVGWR</sequence>
<organism evidence="1">
    <name type="scientific">marine sediment metagenome</name>
    <dbReference type="NCBI Taxonomy" id="412755"/>
    <lineage>
        <taxon>unclassified sequences</taxon>
        <taxon>metagenomes</taxon>
        <taxon>ecological metagenomes</taxon>
    </lineage>
</organism>
<dbReference type="EMBL" id="LAZR01003147">
    <property type="protein sequence ID" value="KKN21447.1"/>
    <property type="molecule type" value="Genomic_DNA"/>
</dbReference>
<reference evidence="1" key="1">
    <citation type="journal article" date="2015" name="Nature">
        <title>Complex archaea that bridge the gap between prokaryotes and eukaryotes.</title>
        <authorList>
            <person name="Spang A."/>
            <person name="Saw J.H."/>
            <person name="Jorgensen S.L."/>
            <person name="Zaremba-Niedzwiedzka K."/>
            <person name="Martijn J."/>
            <person name="Lind A.E."/>
            <person name="van Eijk R."/>
            <person name="Schleper C."/>
            <person name="Guy L."/>
            <person name="Ettema T.J."/>
        </authorList>
    </citation>
    <scope>NUCLEOTIDE SEQUENCE</scope>
</reference>
<evidence type="ECO:0000313" key="1">
    <source>
        <dbReference type="EMBL" id="KKN21447.1"/>
    </source>
</evidence>
<accession>A0A0F9PAB6</accession>
<dbReference type="AlphaFoldDB" id="A0A0F9PAB6"/>